<reference evidence="3 4" key="1">
    <citation type="submission" date="2020-08" db="EMBL/GenBank/DDBJ databases">
        <title>Exploring microbial biodiversity for novel pathways involved in the catabolism of aromatic compounds derived from lignin.</title>
        <authorList>
            <person name="Elkins J."/>
        </authorList>
    </citation>
    <scope>NUCLEOTIDE SEQUENCE [LARGE SCALE GENOMIC DNA]</scope>
    <source>
        <strain evidence="3 4">B1D3A</strain>
    </source>
</reference>
<name>A0ABR6NDB4_9SPHN</name>
<keyword evidence="4" id="KW-1185">Reference proteome</keyword>
<feature type="region of interest" description="Disordered" evidence="1">
    <location>
        <begin position="26"/>
        <end position="65"/>
    </location>
</feature>
<organism evidence="3 4">
    <name type="scientific">Sphingobium lignivorans</name>
    <dbReference type="NCBI Taxonomy" id="2735886"/>
    <lineage>
        <taxon>Bacteria</taxon>
        <taxon>Pseudomonadati</taxon>
        <taxon>Pseudomonadota</taxon>
        <taxon>Alphaproteobacteria</taxon>
        <taxon>Sphingomonadales</taxon>
        <taxon>Sphingomonadaceae</taxon>
        <taxon>Sphingobium</taxon>
    </lineage>
</organism>
<evidence type="ECO:0000313" key="4">
    <source>
        <dbReference type="Proteomes" id="UP001138540"/>
    </source>
</evidence>
<feature type="compositionally biased region" description="Basic and acidic residues" evidence="1">
    <location>
        <begin position="53"/>
        <end position="65"/>
    </location>
</feature>
<keyword evidence="2" id="KW-0732">Signal</keyword>
<gene>
    <name evidence="3" type="ORF">HNP60_001220</name>
</gene>
<protein>
    <submittedName>
        <fullName evidence="3">Uncharacterized protein</fullName>
    </submittedName>
</protein>
<evidence type="ECO:0000256" key="2">
    <source>
        <dbReference type="SAM" id="SignalP"/>
    </source>
</evidence>
<feature type="region of interest" description="Disordered" evidence="1">
    <location>
        <begin position="95"/>
        <end position="119"/>
    </location>
</feature>
<feature type="chain" id="PRO_5045360599" evidence="2">
    <location>
        <begin position="25"/>
        <end position="145"/>
    </location>
</feature>
<accession>A0ABR6NDB4</accession>
<comment type="caution">
    <text evidence="3">The sequence shown here is derived from an EMBL/GenBank/DDBJ whole genome shotgun (WGS) entry which is preliminary data.</text>
</comment>
<sequence length="145" mass="15408">MSRLSLTALGLMAICAGMSDALLAQGTSPARPAPPRCTPELVPPAQKAAMEGEYSKRKREDGKAKADAWLRNETRALLTRLVDDGVCTVSLPNKDRAATPARSTTRKAPLGKDGKPCKHTRMENRNIANVGGGPMVMVLVPVCAD</sequence>
<feature type="signal peptide" evidence="2">
    <location>
        <begin position="1"/>
        <end position="24"/>
    </location>
</feature>
<proteinExistence type="predicted"/>
<feature type="compositionally biased region" description="Basic and acidic residues" evidence="1">
    <location>
        <begin position="110"/>
        <end position="119"/>
    </location>
</feature>
<evidence type="ECO:0000313" key="3">
    <source>
        <dbReference type="EMBL" id="MBB5985246.1"/>
    </source>
</evidence>
<dbReference type="EMBL" id="JACHKA010000001">
    <property type="protein sequence ID" value="MBB5985246.1"/>
    <property type="molecule type" value="Genomic_DNA"/>
</dbReference>
<dbReference type="Proteomes" id="UP001138540">
    <property type="component" value="Unassembled WGS sequence"/>
</dbReference>
<evidence type="ECO:0000256" key="1">
    <source>
        <dbReference type="SAM" id="MobiDB-lite"/>
    </source>
</evidence>